<comment type="similarity">
    <text evidence="1">In the C-terminal section; belongs to the class-I pyridoxal-phosphate-dependent aminotransferase family.</text>
</comment>
<evidence type="ECO:0000313" key="7">
    <source>
        <dbReference type="EMBL" id="ODC04453.1"/>
    </source>
</evidence>
<reference evidence="7 8" key="1">
    <citation type="submission" date="2016-08" db="EMBL/GenBank/DDBJ databases">
        <authorList>
            <person name="Seilhamer J.J."/>
        </authorList>
    </citation>
    <scope>NUCLEOTIDE SEQUENCE [LARGE SCALE GENOMIC DNA]</scope>
    <source>
        <strain evidence="7 8">PH27A</strain>
    </source>
</reference>
<sequence length="479" mass="52816">MPSAPSIQEKARQRCHWLPDLSQHRGARYQGIVDALAHAITQGTLAPGERLPPQRLMADALGVTVGTITRAYREAERRGLVEAKVGSGTRIKSALSESDKPSFSHLSQAAADSIDLSLSIQTPHPGRHTLWTSLIHEFGDQTHASTLALDYQTEQGALAHRQQLADWLNQQSLHVDANELILTTGGQHADYLALQALVRPGEAVASAALTYPGMIAASRQLGFKHIAVPMDAEGIQPEALERLCQQQRIRMLYVMPEHNNPTGAHMSETRRQAIVDVARRHDMFLLEDGVQFVPAAYRGRPFFELAPERSLYIFSISKLLSGGLRFGALRAPAALVSRLTAALRAQCWSLPGIVPCLALAWLTSPQGNAIIDWQWQEVIARHQLLDQYLAGYTLSTHPCSFHAWLKLPEPWRAHEFVQQAASVGVTLINPDPFCVGSQPAPQSVRICLTPPEQRERLALGLERLARLLHTGPPLRMPLV</sequence>
<evidence type="ECO:0000256" key="4">
    <source>
        <dbReference type="ARBA" id="ARBA00023125"/>
    </source>
</evidence>
<evidence type="ECO:0000256" key="3">
    <source>
        <dbReference type="ARBA" id="ARBA00023015"/>
    </source>
</evidence>
<feature type="domain" description="HTH gntR-type" evidence="6">
    <location>
        <begin position="26"/>
        <end position="94"/>
    </location>
</feature>
<dbReference type="STRING" id="197479.BFW38_13855"/>
<evidence type="ECO:0000256" key="5">
    <source>
        <dbReference type="ARBA" id="ARBA00023163"/>
    </source>
</evidence>
<keyword evidence="4" id="KW-0238">DNA-binding</keyword>
<dbReference type="SUPFAM" id="SSF53383">
    <property type="entry name" value="PLP-dependent transferases"/>
    <property type="match status" value="1"/>
</dbReference>
<name>A0A1E2VBX4_9GAMM</name>
<dbReference type="InterPro" id="IPR036388">
    <property type="entry name" value="WH-like_DNA-bd_sf"/>
</dbReference>
<dbReference type="InterPro" id="IPR015422">
    <property type="entry name" value="PyrdxlP-dep_Trfase_small"/>
</dbReference>
<dbReference type="InterPro" id="IPR051446">
    <property type="entry name" value="HTH_trans_reg/aminotransferase"/>
</dbReference>
<dbReference type="Gene3D" id="1.10.10.10">
    <property type="entry name" value="Winged helix-like DNA-binding domain superfamily/Winged helix DNA-binding domain"/>
    <property type="match status" value="1"/>
</dbReference>
<dbReference type="EMBL" id="MDTQ01000001">
    <property type="protein sequence ID" value="ODC04453.1"/>
    <property type="molecule type" value="Genomic_DNA"/>
</dbReference>
<dbReference type="GO" id="GO:0003677">
    <property type="term" value="F:DNA binding"/>
    <property type="evidence" value="ECO:0007669"/>
    <property type="project" value="UniProtKB-KW"/>
</dbReference>
<dbReference type="PANTHER" id="PTHR46577">
    <property type="entry name" value="HTH-TYPE TRANSCRIPTIONAL REGULATORY PROTEIN GABR"/>
    <property type="match status" value="1"/>
</dbReference>
<dbReference type="AlphaFoldDB" id="A0A1E2VBX4"/>
<dbReference type="InterPro" id="IPR015421">
    <property type="entry name" value="PyrdxlP-dep_Trfase_major"/>
</dbReference>
<dbReference type="CDD" id="cd07377">
    <property type="entry name" value="WHTH_GntR"/>
    <property type="match status" value="1"/>
</dbReference>
<keyword evidence="2" id="KW-0663">Pyridoxal phosphate</keyword>
<keyword evidence="3" id="KW-0805">Transcription regulation</keyword>
<dbReference type="Gene3D" id="3.40.640.10">
    <property type="entry name" value="Type I PLP-dependent aspartate aminotransferase-like (Major domain)"/>
    <property type="match status" value="1"/>
</dbReference>
<dbReference type="Pfam" id="PF00155">
    <property type="entry name" value="Aminotran_1_2"/>
    <property type="match status" value="1"/>
</dbReference>
<evidence type="ECO:0000259" key="6">
    <source>
        <dbReference type="PROSITE" id="PS50949"/>
    </source>
</evidence>
<organism evidence="7 8">
    <name type="scientific">Terasakiispira papahanaumokuakeensis</name>
    <dbReference type="NCBI Taxonomy" id="197479"/>
    <lineage>
        <taxon>Bacteria</taxon>
        <taxon>Pseudomonadati</taxon>
        <taxon>Pseudomonadota</taxon>
        <taxon>Gammaproteobacteria</taxon>
        <taxon>Oceanospirillales</taxon>
        <taxon>Terasakiispira</taxon>
    </lineage>
</organism>
<dbReference type="PROSITE" id="PS50949">
    <property type="entry name" value="HTH_GNTR"/>
    <property type="match status" value="1"/>
</dbReference>
<evidence type="ECO:0000256" key="1">
    <source>
        <dbReference type="ARBA" id="ARBA00005384"/>
    </source>
</evidence>
<dbReference type="OrthoDB" id="9804020at2"/>
<dbReference type="GO" id="GO:0003700">
    <property type="term" value="F:DNA-binding transcription factor activity"/>
    <property type="evidence" value="ECO:0007669"/>
    <property type="project" value="InterPro"/>
</dbReference>
<evidence type="ECO:0000256" key="2">
    <source>
        <dbReference type="ARBA" id="ARBA00022898"/>
    </source>
</evidence>
<proteinExistence type="inferred from homology"/>
<dbReference type="CDD" id="cd00609">
    <property type="entry name" value="AAT_like"/>
    <property type="match status" value="1"/>
</dbReference>
<dbReference type="RefSeq" id="WP_068999435.1">
    <property type="nucleotide sequence ID" value="NZ_MDTQ01000001.1"/>
</dbReference>
<gene>
    <name evidence="7" type="ORF">BFW38_13855</name>
</gene>
<dbReference type="PANTHER" id="PTHR46577:SF1">
    <property type="entry name" value="HTH-TYPE TRANSCRIPTIONAL REGULATORY PROTEIN GABR"/>
    <property type="match status" value="1"/>
</dbReference>
<accession>A0A1E2VBX4</accession>
<protein>
    <recommendedName>
        <fullName evidence="6">HTH gntR-type domain-containing protein</fullName>
    </recommendedName>
</protein>
<dbReference type="Pfam" id="PF00392">
    <property type="entry name" value="GntR"/>
    <property type="match status" value="1"/>
</dbReference>
<comment type="caution">
    <text evidence="7">The sequence shown here is derived from an EMBL/GenBank/DDBJ whole genome shotgun (WGS) entry which is preliminary data.</text>
</comment>
<dbReference type="SUPFAM" id="SSF46785">
    <property type="entry name" value="Winged helix' DNA-binding domain"/>
    <property type="match status" value="1"/>
</dbReference>
<dbReference type="InterPro" id="IPR015424">
    <property type="entry name" value="PyrdxlP-dep_Trfase"/>
</dbReference>
<keyword evidence="5" id="KW-0804">Transcription</keyword>
<dbReference type="GO" id="GO:0030170">
    <property type="term" value="F:pyridoxal phosphate binding"/>
    <property type="evidence" value="ECO:0007669"/>
    <property type="project" value="InterPro"/>
</dbReference>
<dbReference type="Proteomes" id="UP000094291">
    <property type="component" value="Unassembled WGS sequence"/>
</dbReference>
<keyword evidence="8" id="KW-1185">Reference proteome</keyword>
<dbReference type="InterPro" id="IPR000524">
    <property type="entry name" value="Tscrpt_reg_HTH_GntR"/>
</dbReference>
<evidence type="ECO:0000313" key="8">
    <source>
        <dbReference type="Proteomes" id="UP000094291"/>
    </source>
</evidence>
<dbReference type="SMART" id="SM00345">
    <property type="entry name" value="HTH_GNTR"/>
    <property type="match status" value="1"/>
</dbReference>
<dbReference type="InterPro" id="IPR004839">
    <property type="entry name" value="Aminotransferase_I/II_large"/>
</dbReference>
<dbReference type="Gene3D" id="3.90.1150.10">
    <property type="entry name" value="Aspartate Aminotransferase, domain 1"/>
    <property type="match status" value="1"/>
</dbReference>
<dbReference type="InterPro" id="IPR036390">
    <property type="entry name" value="WH_DNA-bd_sf"/>
</dbReference>